<evidence type="ECO:0000256" key="1">
    <source>
        <dbReference type="ARBA" id="ARBA00004613"/>
    </source>
</evidence>
<dbReference type="Ensembl" id="ENSLLET00000017505.1">
    <property type="protein sequence ID" value="ENSLLEP00000016863.1"/>
    <property type="gene ID" value="ENSLLEG00000010723.1"/>
</dbReference>
<dbReference type="Pfam" id="PF06083">
    <property type="entry name" value="IL17"/>
    <property type="match status" value="1"/>
</dbReference>
<evidence type="ECO:0000256" key="5">
    <source>
        <dbReference type="SAM" id="MobiDB-lite"/>
    </source>
</evidence>
<evidence type="ECO:0000256" key="2">
    <source>
        <dbReference type="ARBA" id="ARBA00007236"/>
    </source>
</evidence>
<evidence type="ECO:0000313" key="7">
    <source>
        <dbReference type="Proteomes" id="UP000694569"/>
    </source>
</evidence>
<dbReference type="Proteomes" id="UP000694569">
    <property type="component" value="Unplaced"/>
</dbReference>
<dbReference type="Gene3D" id="2.10.90.10">
    <property type="entry name" value="Cystine-knot cytokines"/>
    <property type="match status" value="1"/>
</dbReference>
<reference evidence="6" key="2">
    <citation type="submission" date="2025-09" db="UniProtKB">
        <authorList>
            <consortium name="Ensembl"/>
        </authorList>
    </citation>
    <scope>IDENTIFICATION</scope>
</reference>
<keyword evidence="3" id="KW-0964">Secreted</keyword>
<organism evidence="6 7">
    <name type="scientific">Leptobrachium leishanense</name>
    <name type="common">Leishan spiny toad</name>
    <dbReference type="NCBI Taxonomy" id="445787"/>
    <lineage>
        <taxon>Eukaryota</taxon>
        <taxon>Metazoa</taxon>
        <taxon>Chordata</taxon>
        <taxon>Craniata</taxon>
        <taxon>Vertebrata</taxon>
        <taxon>Euteleostomi</taxon>
        <taxon>Amphibia</taxon>
        <taxon>Batrachia</taxon>
        <taxon>Anura</taxon>
        <taxon>Pelobatoidea</taxon>
        <taxon>Megophryidae</taxon>
        <taxon>Leptobrachium</taxon>
    </lineage>
</organism>
<dbReference type="GO" id="GO:0005125">
    <property type="term" value="F:cytokine activity"/>
    <property type="evidence" value="ECO:0007669"/>
    <property type="project" value="InterPro"/>
</dbReference>
<evidence type="ECO:0000256" key="4">
    <source>
        <dbReference type="ARBA" id="ARBA00022729"/>
    </source>
</evidence>
<keyword evidence="7" id="KW-1185">Reference proteome</keyword>
<dbReference type="InterPro" id="IPR029034">
    <property type="entry name" value="Cystine-knot_cytokine"/>
</dbReference>
<dbReference type="AlphaFoldDB" id="A0A8C5MTI7"/>
<protein>
    <submittedName>
        <fullName evidence="6">Uncharacterized protein</fullName>
    </submittedName>
</protein>
<dbReference type="OrthoDB" id="9908893at2759"/>
<comment type="similarity">
    <text evidence="2">Belongs to the IL-17 family.</text>
</comment>
<comment type="subcellular location">
    <subcellularLocation>
        <location evidence="1">Secreted</location>
    </subcellularLocation>
</comment>
<dbReference type="SUPFAM" id="SSF57501">
    <property type="entry name" value="Cystine-knot cytokines"/>
    <property type="match status" value="1"/>
</dbReference>
<dbReference type="GO" id="GO:0005576">
    <property type="term" value="C:extracellular region"/>
    <property type="evidence" value="ECO:0007669"/>
    <property type="project" value="UniProtKB-SubCell"/>
</dbReference>
<dbReference type="InterPro" id="IPR010345">
    <property type="entry name" value="IL-17_fam"/>
</dbReference>
<evidence type="ECO:0000313" key="6">
    <source>
        <dbReference type="Ensembl" id="ENSLLEP00000016863.1"/>
    </source>
</evidence>
<accession>A0A8C5MTI7</accession>
<proteinExistence type="inferred from homology"/>
<feature type="region of interest" description="Disordered" evidence="5">
    <location>
        <begin position="1"/>
        <end position="53"/>
    </location>
</feature>
<evidence type="ECO:0000256" key="3">
    <source>
        <dbReference type="ARBA" id="ARBA00022525"/>
    </source>
</evidence>
<reference evidence="6" key="1">
    <citation type="submission" date="2025-08" db="UniProtKB">
        <authorList>
            <consortium name="Ensembl"/>
        </authorList>
    </citation>
    <scope>IDENTIFICATION</scope>
</reference>
<keyword evidence="4" id="KW-0732">Signal</keyword>
<sequence length="132" mass="14581">MDVRDGVRTAGTDSEDHKKRSVLQPMVSSNTDTAIKHPVAQTPPPKKRDGSLGNLKCDLDLTPNISPHTLPNSLPKITCANECVGFEAEMNAVPIEREIVYLKRKNGIYTLYTKTVIVGCTCVYPKVIERND</sequence>
<name>A0A8C5MTI7_9ANUR</name>